<keyword evidence="3" id="KW-1185">Reference proteome</keyword>
<dbReference type="RefSeq" id="WP_006705680.1">
    <property type="nucleotide sequence ID" value="NZ_AGCA01000013.1"/>
</dbReference>
<feature type="region of interest" description="Disordered" evidence="1">
    <location>
        <begin position="82"/>
        <end position="107"/>
    </location>
</feature>
<dbReference type="Proteomes" id="UP000004116">
    <property type="component" value="Unassembled WGS sequence"/>
</dbReference>
<organism evidence="2 3">
    <name type="scientific">Candidatus Regiella insecticola 5.15</name>
    <dbReference type="NCBI Taxonomy" id="1005043"/>
    <lineage>
        <taxon>Bacteria</taxon>
        <taxon>Pseudomonadati</taxon>
        <taxon>Pseudomonadota</taxon>
        <taxon>Gammaproteobacteria</taxon>
        <taxon>Enterobacterales</taxon>
        <taxon>Enterobacteriaceae</taxon>
        <taxon>aphid secondary symbionts</taxon>
        <taxon>Candidatus Regiella</taxon>
    </lineage>
</organism>
<dbReference type="AlphaFoldDB" id="G2GWB1"/>
<feature type="compositionally biased region" description="Polar residues" evidence="1">
    <location>
        <begin position="28"/>
        <end position="42"/>
    </location>
</feature>
<sequence>MFALSASDSRPAPPAPPVVATRRKLNTKPFTESIALTGQSPAQLRPAQPHENLAPAEPSMFSRLFSGAGNLFTSIFGNTNPPQNTMAAASPHNPNVEKYDIPPNQPQQALDFENRRQSTTPPYKSTRFEFDPNENMMSLEPHLCDALNSEACSKKRSDKMNWKHELLDHINTVSCSGNPSAPYESLEPTSTTKPYAAPKPTAPEPTDLLSLQTQEFLKNSGLNEEDIGAAVIAAHQWE</sequence>
<feature type="region of interest" description="Disordered" evidence="1">
    <location>
        <begin position="177"/>
        <end position="208"/>
    </location>
</feature>
<feature type="region of interest" description="Disordered" evidence="1">
    <location>
        <begin position="1"/>
        <end position="54"/>
    </location>
</feature>
<proteinExistence type="predicted"/>
<name>G2GWB1_9ENTR</name>
<protein>
    <submittedName>
        <fullName evidence="2">Uncharacterized protein</fullName>
    </submittedName>
</protein>
<evidence type="ECO:0000256" key="1">
    <source>
        <dbReference type="SAM" id="MobiDB-lite"/>
    </source>
</evidence>
<evidence type="ECO:0000313" key="3">
    <source>
        <dbReference type="Proteomes" id="UP000004116"/>
    </source>
</evidence>
<gene>
    <name evidence="2" type="ORF">Rin_00000400</name>
</gene>
<dbReference type="EMBL" id="AGCA01000013">
    <property type="protein sequence ID" value="EGY29968.1"/>
    <property type="molecule type" value="Genomic_DNA"/>
</dbReference>
<feature type="non-terminal residue" evidence="2">
    <location>
        <position position="238"/>
    </location>
</feature>
<reference evidence="2 3" key="1">
    <citation type="journal article" date="2012" name="Genome Res.">
        <title>Genomic basis of endosymbiont-conferred protection against an insect parasitoid.</title>
        <authorList>
            <person name="Hansen A.K."/>
            <person name="Vorburger C."/>
            <person name="Moran N.A."/>
        </authorList>
    </citation>
    <scope>NUCLEOTIDE SEQUENCE [LARGE SCALE GENOMIC DNA]</scope>
    <source>
        <strain evidence="3">R5.15</strain>
    </source>
</reference>
<comment type="caution">
    <text evidence="2">The sequence shown here is derived from an EMBL/GenBank/DDBJ whole genome shotgun (WGS) entry which is preliminary data.</text>
</comment>
<evidence type="ECO:0000313" key="2">
    <source>
        <dbReference type="EMBL" id="EGY29968.1"/>
    </source>
</evidence>
<feature type="compositionally biased region" description="Low complexity" evidence="1">
    <location>
        <begin position="188"/>
        <end position="199"/>
    </location>
</feature>
<accession>G2GWB1</accession>